<dbReference type="Proteomes" id="UP001060085">
    <property type="component" value="Linkage Group LG03"/>
</dbReference>
<sequence>MGGETKYEIQQNAYIKLVLHAIKHKTSAVNGILLGRLSGDGIVEIVESVPLFHSQIGLLPPLEIALIMIEEYFNDKGLSIVGYFHANERFDDSELSNVAKNIGDHISKYFPISGLLLLDNKKLEALSNGKDKSPVMQLYTKDGSRSWKSGGSEGGSLLTLKEPAANVVLLDYISSNKSKDIVDFDDHLDDISKDWLNSELFK</sequence>
<proteinExistence type="predicted"/>
<name>A0ACC0BPT8_CATRO</name>
<reference evidence="2" key="1">
    <citation type="journal article" date="2023" name="Nat. Plants">
        <title>Single-cell RNA sequencing provides a high-resolution roadmap for understanding the multicellular compartmentation of specialized metabolism.</title>
        <authorList>
            <person name="Sun S."/>
            <person name="Shen X."/>
            <person name="Li Y."/>
            <person name="Li Y."/>
            <person name="Wang S."/>
            <person name="Li R."/>
            <person name="Zhang H."/>
            <person name="Shen G."/>
            <person name="Guo B."/>
            <person name="Wei J."/>
            <person name="Xu J."/>
            <person name="St-Pierre B."/>
            <person name="Chen S."/>
            <person name="Sun C."/>
        </authorList>
    </citation>
    <scope>NUCLEOTIDE SEQUENCE [LARGE SCALE GENOMIC DNA]</scope>
</reference>
<evidence type="ECO:0000313" key="1">
    <source>
        <dbReference type="EMBL" id="KAI5674661.1"/>
    </source>
</evidence>
<organism evidence="1 2">
    <name type="scientific">Catharanthus roseus</name>
    <name type="common">Madagascar periwinkle</name>
    <name type="synonym">Vinca rosea</name>
    <dbReference type="NCBI Taxonomy" id="4058"/>
    <lineage>
        <taxon>Eukaryota</taxon>
        <taxon>Viridiplantae</taxon>
        <taxon>Streptophyta</taxon>
        <taxon>Embryophyta</taxon>
        <taxon>Tracheophyta</taxon>
        <taxon>Spermatophyta</taxon>
        <taxon>Magnoliopsida</taxon>
        <taxon>eudicotyledons</taxon>
        <taxon>Gunneridae</taxon>
        <taxon>Pentapetalae</taxon>
        <taxon>asterids</taxon>
        <taxon>lamiids</taxon>
        <taxon>Gentianales</taxon>
        <taxon>Apocynaceae</taxon>
        <taxon>Rauvolfioideae</taxon>
        <taxon>Vinceae</taxon>
        <taxon>Catharanthinae</taxon>
        <taxon>Catharanthus</taxon>
    </lineage>
</organism>
<comment type="caution">
    <text evidence="1">The sequence shown here is derived from an EMBL/GenBank/DDBJ whole genome shotgun (WGS) entry which is preliminary data.</text>
</comment>
<gene>
    <name evidence="1" type="ORF">M9H77_15025</name>
</gene>
<protein>
    <submittedName>
        <fullName evidence="1">Uncharacterized protein</fullName>
    </submittedName>
</protein>
<evidence type="ECO:0000313" key="2">
    <source>
        <dbReference type="Proteomes" id="UP001060085"/>
    </source>
</evidence>
<accession>A0ACC0BPT8</accession>
<dbReference type="EMBL" id="CM044703">
    <property type="protein sequence ID" value="KAI5674661.1"/>
    <property type="molecule type" value="Genomic_DNA"/>
</dbReference>
<keyword evidence="2" id="KW-1185">Reference proteome</keyword>